<comment type="caution">
    <text evidence="2">The sequence shown here is derived from an EMBL/GenBank/DDBJ whole genome shotgun (WGS) entry which is preliminary data.</text>
</comment>
<dbReference type="InterPro" id="IPR050789">
    <property type="entry name" value="Diverse_Enzym_Activities"/>
</dbReference>
<accession>A0A841IW89</accession>
<sequence>MDIEIGHSTRFDGRRLEHMCRRLDAHYLQSGRLPHLQLAVWADGEKALDWVAGRANEAGDALSADALYRIASMTKPVTSVAFMMLVERGLVALDTPVQTVIPEFAGLEVVSAPDPSARSGPPLAARPMLMIDLMRHTAGFTYSFQECTAVDRLYAERQLDVFHQKRTPEEYIAAIAELPLLFSPGEGWNYSIATDILGLVVERVSGVTLEQFFADMIFTPLGMDDSFFVVPPDKLSRLTDAWQAGPDGTLSLYDRGANSRWRSRPSSYSGGGGLVSSCADYGRFCAMLLNGGAVDDVRILAPKTIDLMTQNHLPGGGDLASVSTSLFSESTNSGVGFGLGVAVTMDPARAMMPGSAGEYYWGGLLSTAFFVDPVERIVAVLMTQAMPSSAFTIRREWKTMLYSALVESRT</sequence>
<evidence type="ECO:0000313" key="3">
    <source>
        <dbReference type="Proteomes" id="UP000552700"/>
    </source>
</evidence>
<evidence type="ECO:0000313" key="2">
    <source>
        <dbReference type="EMBL" id="MBB6122432.1"/>
    </source>
</evidence>
<gene>
    <name evidence="2" type="ORF">FHS92_000139</name>
</gene>
<dbReference type="InterPro" id="IPR012338">
    <property type="entry name" value="Beta-lactam/transpept-like"/>
</dbReference>
<dbReference type="SUPFAM" id="SSF56601">
    <property type="entry name" value="beta-lactamase/transpeptidase-like"/>
    <property type="match status" value="1"/>
</dbReference>
<keyword evidence="3" id="KW-1185">Reference proteome</keyword>
<dbReference type="Proteomes" id="UP000552700">
    <property type="component" value="Unassembled WGS sequence"/>
</dbReference>
<dbReference type="AlphaFoldDB" id="A0A841IW89"/>
<dbReference type="RefSeq" id="WP_184076565.1">
    <property type="nucleotide sequence ID" value="NZ_JACIJP010000001.1"/>
</dbReference>
<name>A0A841IW89_9SPHN</name>
<dbReference type="Pfam" id="PF00144">
    <property type="entry name" value="Beta-lactamase"/>
    <property type="match status" value="1"/>
</dbReference>
<dbReference type="InterPro" id="IPR001466">
    <property type="entry name" value="Beta-lactam-related"/>
</dbReference>
<proteinExistence type="predicted"/>
<dbReference type="Gene3D" id="3.40.710.10">
    <property type="entry name" value="DD-peptidase/beta-lactamase superfamily"/>
    <property type="match status" value="1"/>
</dbReference>
<dbReference type="EMBL" id="JACIJP010000001">
    <property type="protein sequence ID" value="MBB6122432.1"/>
    <property type="molecule type" value="Genomic_DNA"/>
</dbReference>
<feature type="domain" description="Beta-lactamase-related" evidence="1">
    <location>
        <begin position="22"/>
        <end position="390"/>
    </location>
</feature>
<dbReference type="PANTHER" id="PTHR43283">
    <property type="entry name" value="BETA-LACTAMASE-RELATED"/>
    <property type="match status" value="1"/>
</dbReference>
<protein>
    <submittedName>
        <fullName evidence="2">CubicO group peptidase (Beta-lactamase class C family)</fullName>
    </submittedName>
</protein>
<reference evidence="2 3" key="1">
    <citation type="submission" date="2020-08" db="EMBL/GenBank/DDBJ databases">
        <title>Genomic Encyclopedia of Type Strains, Phase IV (KMG-IV): sequencing the most valuable type-strain genomes for metagenomic binning, comparative biology and taxonomic classification.</title>
        <authorList>
            <person name="Goeker M."/>
        </authorList>
    </citation>
    <scope>NUCLEOTIDE SEQUENCE [LARGE SCALE GENOMIC DNA]</scope>
    <source>
        <strain evidence="2 3">DSM 102255</strain>
    </source>
</reference>
<organism evidence="2 3">
    <name type="scientific">Sphingobium subterraneum</name>
    <dbReference type="NCBI Taxonomy" id="627688"/>
    <lineage>
        <taxon>Bacteria</taxon>
        <taxon>Pseudomonadati</taxon>
        <taxon>Pseudomonadota</taxon>
        <taxon>Alphaproteobacteria</taxon>
        <taxon>Sphingomonadales</taxon>
        <taxon>Sphingomonadaceae</taxon>
        <taxon>Sphingobium</taxon>
    </lineage>
</organism>
<evidence type="ECO:0000259" key="1">
    <source>
        <dbReference type="Pfam" id="PF00144"/>
    </source>
</evidence>
<dbReference type="PANTHER" id="PTHR43283:SF3">
    <property type="entry name" value="BETA-LACTAMASE FAMILY PROTEIN (AFU_ORTHOLOGUE AFUA_5G07500)"/>
    <property type="match status" value="1"/>
</dbReference>